<evidence type="ECO:0000256" key="2">
    <source>
        <dbReference type="ARBA" id="ARBA00023125"/>
    </source>
</evidence>
<keyword evidence="2" id="KW-0238">DNA-binding</keyword>
<dbReference type="PROSITE" id="PS50995">
    <property type="entry name" value="HTH_MARR_2"/>
    <property type="match status" value="1"/>
</dbReference>
<evidence type="ECO:0000313" key="6">
    <source>
        <dbReference type="Proteomes" id="UP001596174"/>
    </source>
</evidence>
<dbReference type="SUPFAM" id="SSF46785">
    <property type="entry name" value="Winged helix' DNA-binding domain"/>
    <property type="match status" value="1"/>
</dbReference>
<keyword evidence="1" id="KW-0805">Transcription regulation</keyword>
<sequence>MTADSALADRWRGLLSCCSGVAHDLERELHAGHGLTMSEYEALDRLLEFADCQARIQDLVGDMYLSQSALSRTVGRLEKRGLVERSMCATDRRGVFVSATAEGRRVRDQARTTYLDVLARHLGPAEDRALSPGA</sequence>
<reference evidence="6" key="1">
    <citation type="journal article" date="2019" name="Int. J. Syst. Evol. Microbiol.">
        <title>The Global Catalogue of Microorganisms (GCM) 10K type strain sequencing project: providing services to taxonomists for standard genome sequencing and annotation.</title>
        <authorList>
            <consortium name="The Broad Institute Genomics Platform"/>
            <consortium name="The Broad Institute Genome Sequencing Center for Infectious Disease"/>
            <person name="Wu L."/>
            <person name="Ma J."/>
        </authorList>
    </citation>
    <scope>NUCLEOTIDE SEQUENCE [LARGE SCALE GENOMIC DNA]</scope>
    <source>
        <strain evidence="6">JCM 4816</strain>
    </source>
</reference>
<dbReference type="PROSITE" id="PS01117">
    <property type="entry name" value="HTH_MARR_1"/>
    <property type="match status" value="1"/>
</dbReference>
<comment type="caution">
    <text evidence="5">The sequence shown here is derived from an EMBL/GenBank/DDBJ whole genome shotgun (WGS) entry which is preliminary data.</text>
</comment>
<dbReference type="SMART" id="SM00347">
    <property type="entry name" value="HTH_MARR"/>
    <property type="match status" value="1"/>
</dbReference>
<accession>A0ABW1G8Y0</accession>
<dbReference type="EMBL" id="JBHSQJ010000144">
    <property type="protein sequence ID" value="MFC5911034.1"/>
    <property type="molecule type" value="Genomic_DNA"/>
</dbReference>
<gene>
    <name evidence="5" type="ORF">ACFP3V_27995</name>
</gene>
<keyword evidence="3" id="KW-0804">Transcription</keyword>
<name>A0ABW1G8Y0_9ACTN</name>
<evidence type="ECO:0000256" key="3">
    <source>
        <dbReference type="ARBA" id="ARBA00023163"/>
    </source>
</evidence>
<dbReference type="PRINTS" id="PR00598">
    <property type="entry name" value="HTHMARR"/>
</dbReference>
<feature type="domain" description="HTH marR-type" evidence="4">
    <location>
        <begin position="1"/>
        <end position="134"/>
    </location>
</feature>
<dbReference type="InterPro" id="IPR000835">
    <property type="entry name" value="HTH_MarR-typ"/>
</dbReference>
<evidence type="ECO:0000313" key="5">
    <source>
        <dbReference type="EMBL" id="MFC5911034.1"/>
    </source>
</evidence>
<dbReference type="InterPro" id="IPR036388">
    <property type="entry name" value="WH-like_DNA-bd_sf"/>
</dbReference>
<dbReference type="Gene3D" id="1.10.10.10">
    <property type="entry name" value="Winged helix-like DNA-binding domain superfamily/Winged helix DNA-binding domain"/>
    <property type="match status" value="1"/>
</dbReference>
<dbReference type="Proteomes" id="UP001596174">
    <property type="component" value="Unassembled WGS sequence"/>
</dbReference>
<dbReference type="InterPro" id="IPR036390">
    <property type="entry name" value="WH_DNA-bd_sf"/>
</dbReference>
<keyword evidence="6" id="KW-1185">Reference proteome</keyword>
<dbReference type="InterPro" id="IPR023187">
    <property type="entry name" value="Tscrpt_reg_MarR-type_CS"/>
</dbReference>
<organism evidence="5 6">
    <name type="scientific">Streptacidiphilus monticola</name>
    <dbReference type="NCBI Taxonomy" id="2161674"/>
    <lineage>
        <taxon>Bacteria</taxon>
        <taxon>Bacillati</taxon>
        <taxon>Actinomycetota</taxon>
        <taxon>Actinomycetes</taxon>
        <taxon>Kitasatosporales</taxon>
        <taxon>Streptomycetaceae</taxon>
        <taxon>Streptacidiphilus</taxon>
    </lineage>
</organism>
<dbReference type="Pfam" id="PF01047">
    <property type="entry name" value="MarR"/>
    <property type="match status" value="1"/>
</dbReference>
<evidence type="ECO:0000256" key="1">
    <source>
        <dbReference type="ARBA" id="ARBA00023015"/>
    </source>
</evidence>
<protein>
    <submittedName>
        <fullName evidence="5">MarR family winged helix-turn-helix transcriptional regulator</fullName>
    </submittedName>
</protein>
<dbReference type="PANTHER" id="PTHR33164">
    <property type="entry name" value="TRANSCRIPTIONAL REGULATOR, MARR FAMILY"/>
    <property type="match status" value="1"/>
</dbReference>
<dbReference type="InterPro" id="IPR039422">
    <property type="entry name" value="MarR/SlyA-like"/>
</dbReference>
<dbReference type="RefSeq" id="WP_380589265.1">
    <property type="nucleotide sequence ID" value="NZ_JBHSQJ010000144.1"/>
</dbReference>
<proteinExistence type="predicted"/>
<dbReference type="PANTHER" id="PTHR33164:SF99">
    <property type="entry name" value="MARR FAMILY REGULATORY PROTEIN"/>
    <property type="match status" value="1"/>
</dbReference>
<evidence type="ECO:0000259" key="4">
    <source>
        <dbReference type="PROSITE" id="PS50995"/>
    </source>
</evidence>